<dbReference type="Pfam" id="PF00814">
    <property type="entry name" value="TsaD"/>
    <property type="match status" value="1"/>
</dbReference>
<proteinExistence type="predicted"/>
<protein>
    <submittedName>
        <fullName evidence="2">Uncharacterized protein MANES_01G266900</fullName>
    </submittedName>
</protein>
<dbReference type="PANTHER" id="PTHR11735:SF6">
    <property type="entry name" value="TRNA N6-ADENOSINE THREONYLCARBAMOYLTRANSFERASE, MITOCHONDRIAL"/>
    <property type="match status" value="1"/>
</dbReference>
<evidence type="ECO:0000259" key="1">
    <source>
        <dbReference type="Pfam" id="PF00814"/>
    </source>
</evidence>
<dbReference type="GO" id="GO:0005739">
    <property type="term" value="C:mitochondrion"/>
    <property type="evidence" value="ECO:0007669"/>
    <property type="project" value="TreeGrafter"/>
</dbReference>
<organism evidence="2">
    <name type="scientific">Rhizophora mucronata</name>
    <name type="common">Asiatic mangrove</name>
    <dbReference type="NCBI Taxonomy" id="61149"/>
    <lineage>
        <taxon>Eukaryota</taxon>
        <taxon>Viridiplantae</taxon>
        <taxon>Streptophyta</taxon>
        <taxon>Embryophyta</taxon>
        <taxon>Tracheophyta</taxon>
        <taxon>Spermatophyta</taxon>
        <taxon>Magnoliopsida</taxon>
        <taxon>eudicotyledons</taxon>
        <taxon>Gunneridae</taxon>
        <taxon>Pentapetalae</taxon>
        <taxon>rosids</taxon>
        <taxon>fabids</taxon>
        <taxon>Malpighiales</taxon>
        <taxon>Rhizophoraceae</taxon>
        <taxon>Rhizophora</taxon>
    </lineage>
</organism>
<dbReference type="PANTHER" id="PTHR11735">
    <property type="entry name" value="TRNA N6-ADENOSINE THREONYLCARBAMOYLTRANSFERASE"/>
    <property type="match status" value="1"/>
</dbReference>
<dbReference type="EMBL" id="GGEC01025427">
    <property type="protein sequence ID" value="MBX05911.1"/>
    <property type="molecule type" value="Transcribed_RNA"/>
</dbReference>
<dbReference type="Gene3D" id="3.30.420.40">
    <property type="match status" value="1"/>
</dbReference>
<evidence type="ECO:0000313" key="2">
    <source>
        <dbReference type="EMBL" id="MBX05911.1"/>
    </source>
</evidence>
<reference evidence="2" key="1">
    <citation type="submission" date="2018-02" db="EMBL/GenBank/DDBJ databases">
        <title>Rhizophora mucronata_Transcriptome.</title>
        <authorList>
            <person name="Meera S.P."/>
            <person name="Sreeshan A."/>
            <person name="Augustine A."/>
        </authorList>
    </citation>
    <scope>NUCLEOTIDE SEQUENCE</scope>
    <source>
        <tissue evidence="2">Leaf</tissue>
    </source>
</reference>
<dbReference type="SUPFAM" id="SSF53067">
    <property type="entry name" value="Actin-like ATPase domain"/>
    <property type="match status" value="1"/>
</dbReference>
<dbReference type="AlphaFoldDB" id="A0A2P2KJM7"/>
<name>A0A2P2KJM7_RHIMU</name>
<feature type="domain" description="Gcp-like" evidence="1">
    <location>
        <begin position="4"/>
        <end position="150"/>
    </location>
</feature>
<dbReference type="InterPro" id="IPR043129">
    <property type="entry name" value="ATPase_NBD"/>
</dbReference>
<accession>A0A2P2KJM7</accession>
<sequence>MRRSGGPAIEELAQEGDAESVKFSTPMKQHKDCNFSYAGLKTQVRLAIEARNINAEILISSATTQDRNSRADIAASFQRVAVLHLEEKCERAIEWAKIMEPSIKYLVVSGGVASNRYVRSQLEQVVKKKDLQLVCPPRHLCTDNGVMVAWTGIEHFCMGRFDPPPPADEPEDFMCDVRPRWPLGEECAEGKSEARSLRRARIHPSLTSLIQASLQQQ</sequence>
<dbReference type="InterPro" id="IPR000905">
    <property type="entry name" value="Gcp-like_dom"/>
</dbReference>